<keyword evidence="5 6" id="KW-0472">Membrane</keyword>
<dbReference type="Proteomes" id="UP000034956">
    <property type="component" value="Unassembled WGS sequence"/>
</dbReference>
<evidence type="ECO:0000256" key="5">
    <source>
        <dbReference type="ARBA" id="ARBA00023136"/>
    </source>
</evidence>
<feature type="transmembrane region" description="Helical" evidence="6">
    <location>
        <begin position="6"/>
        <end position="23"/>
    </location>
</feature>
<dbReference type="EMBL" id="LCPF01000005">
    <property type="protein sequence ID" value="KKU90937.1"/>
    <property type="molecule type" value="Genomic_DNA"/>
</dbReference>
<feature type="transmembrane region" description="Helical" evidence="6">
    <location>
        <begin position="260"/>
        <end position="293"/>
    </location>
</feature>
<accession>A0A0G1U9Y6</accession>
<dbReference type="PANTHER" id="PTHR30619:SF1">
    <property type="entry name" value="RECOMBINATION PROTEIN 2"/>
    <property type="match status" value="1"/>
</dbReference>
<feature type="transmembrane region" description="Helical" evidence="6">
    <location>
        <begin position="28"/>
        <end position="46"/>
    </location>
</feature>
<dbReference type="AlphaFoldDB" id="A0A0G1U9Y6"/>
<feature type="transmembrane region" description="Helical" evidence="6">
    <location>
        <begin position="52"/>
        <end position="70"/>
    </location>
</feature>
<evidence type="ECO:0000313" key="9">
    <source>
        <dbReference type="EMBL" id="KKU90937.1"/>
    </source>
</evidence>
<evidence type="ECO:0000259" key="7">
    <source>
        <dbReference type="Pfam" id="PF03772"/>
    </source>
</evidence>
<evidence type="ECO:0000313" key="10">
    <source>
        <dbReference type="Proteomes" id="UP000034956"/>
    </source>
</evidence>
<dbReference type="Pfam" id="PF13567">
    <property type="entry name" value="DUF4131"/>
    <property type="match status" value="1"/>
</dbReference>
<feature type="transmembrane region" description="Helical" evidence="6">
    <location>
        <begin position="231"/>
        <end position="254"/>
    </location>
</feature>
<sequence length="478" mass="52796">MASYDVFFFGVLFFLLGILFASLKLGFWILVITALAVIAFFGLAFWKKNRKFAWPAFLAILIIPGAMYFVGDDVNFRNSQNIVFEKQISFAGVVANNPVMKNNSQEFYLRLEEPLGGRVLIRTAPYPRFNYGDELSLAGEIQRPEGGYADYLAKERVGGIAAFADIRFVSSGRGSAFKAWLFGIKNSITDSFQRVLPGPEAAFLSGLTLGGTSGFSDDFKQAMSLSGTTHLVALSGYNITIIVWAVMGVLLLFFRRRASFAIVSLVILCFVLMTGAESSVVRAAIMAFLVLLAREAGRVYDLRNAIIFTGLAMVLVNPKVLVFDIGFELSFLAMLGIVYLRPVLQKLLRFKENAGFLSWKDNLLTTASAQLMVAPLLIANFNNFSLTSLAANVLVLEIIPLTMAFGFLIALASIIASPLALVLGWLVWPFLKFEMFVIRVFAELSVPLLFEFGLLMGLAYYLAILFLIVYVNKRLAGK</sequence>
<dbReference type="InterPro" id="IPR025405">
    <property type="entry name" value="DUF4131"/>
</dbReference>
<dbReference type="PANTHER" id="PTHR30619">
    <property type="entry name" value="DNA INTERNALIZATION/COMPETENCE PROTEIN COMEC/REC2"/>
    <property type="match status" value="1"/>
</dbReference>
<dbReference type="InterPro" id="IPR052159">
    <property type="entry name" value="Competence_DNA_uptake"/>
</dbReference>
<evidence type="ECO:0000256" key="6">
    <source>
        <dbReference type="SAM" id="Phobius"/>
    </source>
</evidence>
<evidence type="ECO:0000259" key="8">
    <source>
        <dbReference type="Pfam" id="PF13567"/>
    </source>
</evidence>
<proteinExistence type="predicted"/>
<evidence type="ECO:0000256" key="4">
    <source>
        <dbReference type="ARBA" id="ARBA00022989"/>
    </source>
</evidence>
<dbReference type="Pfam" id="PF03772">
    <property type="entry name" value="Competence"/>
    <property type="match status" value="1"/>
</dbReference>
<keyword evidence="2" id="KW-1003">Cell membrane</keyword>
<reference evidence="9 10" key="1">
    <citation type="journal article" date="2015" name="Nature">
        <title>rRNA introns, odd ribosomes, and small enigmatic genomes across a large radiation of phyla.</title>
        <authorList>
            <person name="Brown C.T."/>
            <person name="Hug L.A."/>
            <person name="Thomas B.C."/>
            <person name="Sharon I."/>
            <person name="Castelle C.J."/>
            <person name="Singh A."/>
            <person name="Wilkins M.J."/>
            <person name="Williams K.H."/>
            <person name="Banfield J.F."/>
        </authorList>
    </citation>
    <scope>NUCLEOTIDE SEQUENCE [LARGE SCALE GENOMIC DNA]</scope>
</reference>
<feature type="transmembrane region" description="Helical" evidence="6">
    <location>
        <begin position="408"/>
        <end position="428"/>
    </location>
</feature>
<name>A0A0G1U9Y6_9BACT</name>
<feature type="domain" description="DUF4131" evidence="8">
    <location>
        <begin position="25"/>
        <end position="162"/>
    </location>
</feature>
<organism evidence="9 10">
    <name type="scientific">Candidatus Jorgensenbacteria bacterium GW2011_GWA1_48_11</name>
    <dbReference type="NCBI Taxonomy" id="1618660"/>
    <lineage>
        <taxon>Bacteria</taxon>
        <taxon>Candidatus Joergenseniibacteriota</taxon>
    </lineage>
</organism>
<keyword evidence="4 6" id="KW-1133">Transmembrane helix</keyword>
<evidence type="ECO:0000256" key="3">
    <source>
        <dbReference type="ARBA" id="ARBA00022692"/>
    </source>
</evidence>
<dbReference type="GO" id="GO:0005886">
    <property type="term" value="C:plasma membrane"/>
    <property type="evidence" value="ECO:0007669"/>
    <property type="project" value="UniProtKB-SubCell"/>
</dbReference>
<protein>
    <submittedName>
        <fullName evidence="9">Internalization-related competence protein ComEC/Rec2 protein</fullName>
    </submittedName>
</protein>
<comment type="caution">
    <text evidence="9">The sequence shown here is derived from an EMBL/GenBank/DDBJ whole genome shotgun (WGS) entry which is preliminary data.</text>
</comment>
<comment type="subcellular location">
    <subcellularLocation>
        <location evidence="1">Cell membrane</location>
        <topology evidence="1">Multi-pass membrane protein</topology>
    </subcellularLocation>
</comment>
<evidence type="ECO:0000256" key="1">
    <source>
        <dbReference type="ARBA" id="ARBA00004651"/>
    </source>
</evidence>
<feature type="domain" description="ComEC/Rec2-related protein" evidence="7">
    <location>
        <begin position="207"/>
        <end position="473"/>
    </location>
</feature>
<feature type="transmembrane region" description="Helical" evidence="6">
    <location>
        <begin position="322"/>
        <end position="340"/>
    </location>
</feature>
<keyword evidence="3 6" id="KW-0812">Transmembrane</keyword>
<dbReference type="NCBIfam" id="TIGR00360">
    <property type="entry name" value="ComEC_N-term"/>
    <property type="match status" value="1"/>
</dbReference>
<dbReference type="InterPro" id="IPR004477">
    <property type="entry name" value="ComEC_N"/>
</dbReference>
<evidence type="ECO:0000256" key="2">
    <source>
        <dbReference type="ARBA" id="ARBA00022475"/>
    </source>
</evidence>
<gene>
    <name evidence="9" type="ORF">UY23_C0005G0033</name>
</gene>
<feature type="transmembrane region" description="Helical" evidence="6">
    <location>
        <begin position="448"/>
        <end position="471"/>
    </location>
</feature>